<dbReference type="GO" id="GO:0046354">
    <property type="term" value="P:mannan biosynthetic process"/>
    <property type="evidence" value="ECO:0007669"/>
    <property type="project" value="TreeGrafter"/>
</dbReference>
<evidence type="ECO:0000256" key="9">
    <source>
        <dbReference type="ARBA" id="ARBA00023136"/>
    </source>
</evidence>
<dbReference type="InterPro" id="IPR029044">
    <property type="entry name" value="Nucleotide-diphossugar_trans"/>
</dbReference>
<dbReference type="AlphaFoldDB" id="A0AAW1PXV1"/>
<evidence type="ECO:0000256" key="5">
    <source>
        <dbReference type="ARBA" id="ARBA00022692"/>
    </source>
</evidence>
<evidence type="ECO:0000256" key="1">
    <source>
        <dbReference type="ARBA" id="ARBA00004394"/>
    </source>
</evidence>
<keyword evidence="6" id="KW-0735">Signal-anchor</keyword>
<dbReference type="PANTHER" id="PTHR31646:SF1">
    <property type="entry name" value="ALPHA-1,2-MANNOSYLTRANSFERASE MNN2"/>
    <property type="match status" value="1"/>
</dbReference>
<evidence type="ECO:0000256" key="7">
    <source>
        <dbReference type="ARBA" id="ARBA00022989"/>
    </source>
</evidence>
<sequence length="383" mass="43270">MHSASGAKHLANTWVNLQVLRKRLQCALPVELVHNGPEEVPDDKRKLFEGEFTNIRFVDASLVPIPSHHRQTKLESYVIKVHALYITSFDEVLMLDSDNMPLADPSSLFDTPAYQAFGNLHWPDFANDIGKPLDPNIFRLLGLRIPWRAETGFRAEESGQLLINKARHADVLEYLLFLNLHSHIIYDYMWGDKDSVRIAYALAGKEGLRQQVQWTPRMALADHDGGGKGGDAASRKLLVGVIQHDPDARLVLMHRVTPGAKFDPDRKPYMKVDYITTPAGPDEFWATEWQAESKWGGTHEWRPESVDVTTPLTACPGEPFKCDLVDGTAGLLGIPIAWFEDLQQTLHFSYQAFRSYRKRLPATVKTHVRARKHGTDGIVVPNR</sequence>
<keyword evidence="4" id="KW-0808">Transferase</keyword>
<gene>
    <name evidence="11" type="ORF">WJX72_005381</name>
</gene>
<keyword evidence="5" id="KW-0812">Transmembrane</keyword>
<protein>
    <submittedName>
        <fullName evidence="11">Uncharacterized protein</fullName>
    </submittedName>
</protein>
<name>A0AAW1PXV1_9CHLO</name>
<dbReference type="InterPro" id="IPR022751">
    <property type="entry name" value="Alpha_mannosyltransferase"/>
</dbReference>
<keyword evidence="12" id="KW-1185">Reference proteome</keyword>
<keyword evidence="7" id="KW-1133">Transmembrane helix</keyword>
<evidence type="ECO:0000256" key="10">
    <source>
        <dbReference type="ARBA" id="ARBA00037847"/>
    </source>
</evidence>
<dbReference type="Proteomes" id="UP001489004">
    <property type="component" value="Unassembled WGS sequence"/>
</dbReference>
<accession>A0AAW1PXV1</accession>
<evidence type="ECO:0000256" key="3">
    <source>
        <dbReference type="ARBA" id="ARBA00009105"/>
    </source>
</evidence>
<dbReference type="PANTHER" id="PTHR31646">
    <property type="entry name" value="ALPHA-1,2-MANNOSYLTRANSFERASE MNN2"/>
    <property type="match status" value="1"/>
</dbReference>
<dbReference type="Pfam" id="PF11051">
    <property type="entry name" value="Mannosyl_trans3"/>
    <property type="match status" value="1"/>
</dbReference>
<comment type="subcellular location">
    <subcellularLocation>
        <location evidence="10">Endomembrane system</location>
        <topology evidence="10">Single-pass membrane protein</topology>
    </subcellularLocation>
    <subcellularLocation>
        <location evidence="1">Golgi apparatus membrane</location>
    </subcellularLocation>
    <subcellularLocation>
        <location evidence="2">Membrane</location>
        <topology evidence="2">Single-pass type II membrane protein</topology>
    </subcellularLocation>
</comment>
<dbReference type="EMBL" id="JALJOR010000007">
    <property type="protein sequence ID" value="KAK9814404.1"/>
    <property type="molecule type" value="Genomic_DNA"/>
</dbReference>
<reference evidence="11 12" key="1">
    <citation type="journal article" date="2024" name="Nat. Commun.">
        <title>Phylogenomics reveals the evolutionary origins of lichenization in chlorophyte algae.</title>
        <authorList>
            <person name="Puginier C."/>
            <person name="Libourel C."/>
            <person name="Otte J."/>
            <person name="Skaloud P."/>
            <person name="Haon M."/>
            <person name="Grisel S."/>
            <person name="Petersen M."/>
            <person name="Berrin J.G."/>
            <person name="Delaux P.M."/>
            <person name="Dal Grande F."/>
            <person name="Keller J."/>
        </authorList>
    </citation>
    <scope>NUCLEOTIDE SEQUENCE [LARGE SCALE GENOMIC DNA]</scope>
    <source>
        <strain evidence="11 12">SAG 2043</strain>
    </source>
</reference>
<organism evidence="11 12">
    <name type="scientific">[Myrmecia] bisecta</name>
    <dbReference type="NCBI Taxonomy" id="41462"/>
    <lineage>
        <taxon>Eukaryota</taxon>
        <taxon>Viridiplantae</taxon>
        <taxon>Chlorophyta</taxon>
        <taxon>core chlorophytes</taxon>
        <taxon>Trebouxiophyceae</taxon>
        <taxon>Trebouxiales</taxon>
        <taxon>Trebouxiaceae</taxon>
        <taxon>Myrmecia</taxon>
    </lineage>
</organism>
<evidence type="ECO:0000256" key="2">
    <source>
        <dbReference type="ARBA" id="ARBA00004606"/>
    </source>
</evidence>
<dbReference type="SUPFAM" id="SSF53448">
    <property type="entry name" value="Nucleotide-diphospho-sugar transferases"/>
    <property type="match status" value="1"/>
</dbReference>
<dbReference type="Gene3D" id="3.90.550.10">
    <property type="entry name" value="Spore Coat Polysaccharide Biosynthesis Protein SpsA, Chain A"/>
    <property type="match status" value="1"/>
</dbReference>
<evidence type="ECO:0000256" key="6">
    <source>
        <dbReference type="ARBA" id="ARBA00022968"/>
    </source>
</evidence>
<keyword evidence="8" id="KW-0333">Golgi apparatus</keyword>
<evidence type="ECO:0000256" key="4">
    <source>
        <dbReference type="ARBA" id="ARBA00022679"/>
    </source>
</evidence>
<keyword evidence="9" id="KW-0472">Membrane</keyword>
<evidence type="ECO:0000313" key="12">
    <source>
        <dbReference type="Proteomes" id="UP001489004"/>
    </source>
</evidence>
<comment type="similarity">
    <text evidence="3">Belongs to the MNN1/MNT family.</text>
</comment>
<comment type="caution">
    <text evidence="11">The sequence shown here is derived from an EMBL/GenBank/DDBJ whole genome shotgun (WGS) entry which is preliminary data.</text>
</comment>
<dbReference type="GO" id="GO:0000026">
    <property type="term" value="F:alpha-1,2-mannosyltransferase activity"/>
    <property type="evidence" value="ECO:0007669"/>
    <property type="project" value="TreeGrafter"/>
</dbReference>
<evidence type="ECO:0000256" key="8">
    <source>
        <dbReference type="ARBA" id="ARBA00023034"/>
    </source>
</evidence>
<proteinExistence type="inferred from homology"/>
<dbReference type="GO" id="GO:0000139">
    <property type="term" value="C:Golgi membrane"/>
    <property type="evidence" value="ECO:0007669"/>
    <property type="project" value="UniProtKB-SubCell"/>
</dbReference>
<evidence type="ECO:0000313" key="11">
    <source>
        <dbReference type="EMBL" id="KAK9814404.1"/>
    </source>
</evidence>